<keyword evidence="1" id="KW-0378">Hydrolase</keyword>
<evidence type="ECO:0000313" key="5">
    <source>
        <dbReference type="Proteomes" id="UP000446768"/>
    </source>
</evidence>
<sequence>MLKRSLLAMACAALLATPVTAPLAATIAPPATEAFFSNPQFSAAKLSPSGRYLAVRSGSPGKRQGLFVINLAESISTPVAHYSNIDIDYFEWVNDNRLVYDTRDDSLAPGDLKFAPGMYAVNRDGSGTLQLADRGYDAESSTGTHIKRQLLPSNTYLLEQDGAQKDDYIYAKQSRRTSGGEFQSWSLLRVNTVTGRSQGVAVPAYTDSILLDASGEPRVATAQDRDLKSVHYRDPASGEWRKLAEFPAYGKSPGSFEPIGVAGDGTLYVATGAQVGHRVVRSFDVKTGKLGDKPVIDLTDYDFTGRFVSGNGKLLGVHMLTDARSTHWWDKDMAALQDTIDKLLPGTVNEISVANRPETPWVVVKSWSDRQPVVFVLYNRDTQKISKLGEAHPAINPLAMGERSMIRYKARDGMSIPAWLTLPPGGKKTNLPLVVLVHGGPFVRGGEWNWDDEAQFLATRGYAVLQPEFRGSAGFGARHTMAGWKQWGLAMQDDLADGARALAAQGIADGGRVCIAGASYGGYAALMGVIKDGDLFKCAIDWAGVTDINLLYTGTWRIIGDLSEDWKQYGMPQLVGDQVKDADQLQATSPLVQAARVKRPVLLAYGTHDRRVPIVHGERFYKAVKAHNPDVEWVTYDGEGHGWSLPENRVDFWNRVEKFLDKHIGTASK</sequence>
<feature type="chain" id="PRO_5031021890" evidence="2">
    <location>
        <begin position="22"/>
        <end position="669"/>
    </location>
</feature>
<comment type="caution">
    <text evidence="4">The sequence shown here is derived from an EMBL/GenBank/DDBJ whole genome shotgun (WGS) entry which is preliminary data.</text>
</comment>
<dbReference type="PANTHER" id="PTHR42776">
    <property type="entry name" value="SERINE PEPTIDASE S9 FAMILY MEMBER"/>
    <property type="match status" value="1"/>
</dbReference>
<proteinExistence type="predicted"/>
<dbReference type="GO" id="GO:0006508">
    <property type="term" value="P:proteolysis"/>
    <property type="evidence" value="ECO:0007669"/>
    <property type="project" value="InterPro"/>
</dbReference>
<dbReference type="InterPro" id="IPR011042">
    <property type="entry name" value="6-blade_b-propeller_TolB-like"/>
</dbReference>
<dbReference type="Gene3D" id="2.120.10.30">
    <property type="entry name" value="TolB, C-terminal domain"/>
    <property type="match status" value="1"/>
</dbReference>
<feature type="signal peptide" evidence="2">
    <location>
        <begin position="1"/>
        <end position="21"/>
    </location>
</feature>
<organism evidence="4 5">
    <name type="scientific">Pseudoduganella rivuli</name>
    <dbReference type="NCBI Taxonomy" id="2666085"/>
    <lineage>
        <taxon>Bacteria</taxon>
        <taxon>Pseudomonadati</taxon>
        <taxon>Pseudomonadota</taxon>
        <taxon>Betaproteobacteria</taxon>
        <taxon>Burkholderiales</taxon>
        <taxon>Oxalobacteraceae</taxon>
        <taxon>Telluria group</taxon>
        <taxon>Pseudoduganella</taxon>
    </lineage>
</organism>
<evidence type="ECO:0000313" key="4">
    <source>
        <dbReference type="EMBL" id="MRV73456.1"/>
    </source>
</evidence>
<dbReference type="Gene3D" id="3.40.50.1820">
    <property type="entry name" value="alpha/beta hydrolase"/>
    <property type="match status" value="1"/>
</dbReference>
<dbReference type="InterPro" id="IPR029058">
    <property type="entry name" value="AB_hydrolase_fold"/>
</dbReference>
<gene>
    <name evidence="4" type="ORF">GJ700_17225</name>
</gene>
<feature type="domain" description="Peptidase S9 prolyl oligopeptidase catalytic" evidence="3">
    <location>
        <begin position="449"/>
        <end position="665"/>
    </location>
</feature>
<dbReference type="AlphaFoldDB" id="A0A7X2LTM2"/>
<evidence type="ECO:0000256" key="2">
    <source>
        <dbReference type="SAM" id="SignalP"/>
    </source>
</evidence>
<keyword evidence="2" id="KW-0732">Signal</keyword>
<dbReference type="InterPro" id="IPR001375">
    <property type="entry name" value="Peptidase_S9_cat"/>
</dbReference>
<dbReference type="PANTHER" id="PTHR42776:SF27">
    <property type="entry name" value="DIPEPTIDYL PEPTIDASE FAMILY MEMBER 6"/>
    <property type="match status" value="1"/>
</dbReference>
<dbReference type="RefSeq" id="WP_154376035.1">
    <property type="nucleotide sequence ID" value="NZ_WKJJ01000010.1"/>
</dbReference>
<dbReference type="SUPFAM" id="SSF69322">
    <property type="entry name" value="Tricorn protease domain 2"/>
    <property type="match status" value="1"/>
</dbReference>
<evidence type="ECO:0000256" key="1">
    <source>
        <dbReference type="ARBA" id="ARBA00022801"/>
    </source>
</evidence>
<keyword evidence="5" id="KW-1185">Reference proteome</keyword>
<dbReference type="Proteomes" id="UP000446768">
    <property type="component" value="Unassembled WGS sequence"/>
</dbReference>
<dbReference type="GO" id="GO:0004252">
    <property type="term" value="F:serine-type endopeptidase activity"/>
    <property type="evidence" value="ECO:0007669"/>
    <property type="project" value="TreeGrafter"/>
</dbReference>
<dbReference type="SUPFAM" id="SSF53474">
    <property type="entry name" value="alpha/beta-Hydrolases"/>
    <property type="match status" value="1"/>
</dbReference>
<evidence type="ECO:0000259" key="3">
    <source>
        <dbReference type="Pfam" id="PF00326"/>
    </source>
</evidence>
<reference evidence="4 5" key="1">
    <citation type="submission" date="2019-11" db="EMBL/GenBank/DDBJ databases">
        <title>Novel species isolated from a subtropical stream in China.</title>
        <authorList>
            <person name="Lu H."/>
        </authorList>
    </citation>
    <scope>NUCLEOTIDE SEQUENCE [LARGE SCALE GENOMIC DNA]</scope>
    <source>
        <strain evidence="4 5">FT92W</strain>
    </source>
</reference>
<dbReference type="Pfam" id="PF00326">
    <property type="entry name" value="Peptidase_S9"/>
    <property type="match status" value="1"/>
</dbReference>
<dbReference type="EMBL" id="WKJJ01000010">
    <property type="protein sequence ID" value="MRV73456.1"/>
    <property type="molecule type" value="Genomic_DNA"/>
</dbReference>
<accession>A0A7X2LTM2</accession>
<name>A0A7X2LTM2_9BURK</name>
<protein>
    <submittedName>
        <fullName evidence="4">Prolyl oligopeptidase family serine peptidase</fullName>
    </submittedName>
</protein>